<dbReference type="AlphaFoldDB" id="A0A3B0URW5"/>
<organism evidence="1">
    <name type="scientific">hydrothermal vent metagenome</name>
    <dbReference type="NCBI Taxonomy" id="652676"/>
    <lineage>
        <taxon>unclassified sequences</taxon>
        <taxon>metagenomes</taxon>
        <taxon>ecological metagenomes</taxon>
    </lineage>
</organism>
<sequence>MNSKAETKTALITGASRGLGLALANALAQQGWQLIINACG</sequence>
<name>A0A3B0URW5_9ZZZZ</name>
<reference evidence="1" key="1">
    <citation type="submission" date="2018-06" db="EMBL/GenBank/DDBJ databases">
        <authorList>
            <person name="Zhirakovskaya E."/>
        </authorList>
    </citation>
    <scope>NUCLEOTIDE SEQUENCE</scope>
</reference>
<dbReference type="EMBL" id="UOEU01000134">
    <property type="protein sequence ID" value="VAW31013.1"/>
    <property type="molecule type" value="Genomic_DNA"/>
</dbReference>
<dbReference type="Pfam" id="PF00106">
    <property type="entry name" value="adh_short"/>
    <property type="match status" value="1"/>
</dbReference>
<dbReference type="InterPro" id="IPR036291">
    <property type="entry name" value="NAD(P)-bd_dom_sf"/>
</dbReference>
<dbReference type="SUPFAM" id="SSF51735">
    <property type="entry name" value="NAD(P)-binding Rossmann-fold domains"/>
    <property type="match status" value="1"/>
</dbReference>
<accession>A0A3B0URW5</accession>
<gene>
    <name evidence="1" type="ORF">MNBD_CHLOROFLEXI01-4582</name>
</gene>
<evidence type="ECO:0000313" key="1">
    <source>
        <dbReference type="EMBL" id="VAW31013.1"/>
    </source>
</evidence>
<dbReference type="InterPro" id="IPR002347">
    <property type="entry name" value="SDR_fam"/>
</dbReference>
<evidence type="ECO:0008006" key="2">
    <source>
        <dbReference type="Google" id="ProtNLM"/>
    </source>
</evidence>
<proteinExistence type="predicted"/>
<dbReference type="Gene3D" id="3.40.50.720">
    <property type="entry name" value="NAD(P)-binding Rossmann-like Domain"/>
    <property type="match status" value="1"/>
</dbReference>
<protein>
    <recommendedName>
        <fullName evidence="2">3-oxoacyl-[acyl-carrier-protein] reductase</fullName>
    </recommendedName>
</protein>